<dbReference type="EMBL" id="JACSQN010000025">
    <property type="protein sequence ID" value="MBD7986239.1"/>
    <property type="molecule type" value="Genomic_DNA"/>
</dbReference>
<organism evidence="2 3">
    <name type="scientific">Sporosarcina quadrami</name>
    <dbReference type="NCBI Taxonomy" id="2762234"/>
    <lineage>
        <taxon>Bacteria</taxon>
        <taxon>Bacillati</taxon>
        <taxon>Bacillota</taxon>
        <taxon>Bacilli</taxon>
        <taxon>Bacillales</taxon>
        <taxon>Caryophanaceae</taxon>
        <taxon>Sporosarcina</taxon>
    </lineage>
</organism>
<feature type="region of interest" description="Disordered" evidence="1">
    <location>
        <begin position="1"/>
        <end position="46"/>
    </location>
</feature>
<feature type="compositionally biased region" description="Basic and acidic residues" evidence="1">
    <location>
        <begin position="1"/>
        <end position="38"/>
    </location>
</feature>
<evidence type="ECO:0000313" key="3">
    <source>
        <dbReference type="Proteomes" id="UP000626786"/>
    </source>
</evidence>
<comment type="caution">
    <text evidence="2">The sequence shown here is derived from an EMBL/GenBank/DDBJ whole genome shotgun (WGS) entry which is preliminary data.</text>
</comment>
<gene>
    <name evidence="2" type="ORF">H9649_16840</name>
</gene>
<protein>
    <submittedName>
        <fullName evidence="2">Uncharacterized protein</fullName>
    </submittedName>
</protein>
<dbReference type="Proteomes" id="UP000626786">
    <property type="component" value="Unassembled WGS sequence"/>
</dbReference>
<keyword evidence="3" id="KW-1185">Reference proteome</keyword>
<sequence>MKELDKQIREIESEMAKGNMGKKEDSTEEKDTAIDSERPSSTMDQMIQSRISLQHAKSIAQSKRGLEREERTLKSEIKLDASRGVHI</sequence>
<dbReference type="RefSeq" id="WP_191696065.1">
    <property type="nucleotide sequence ID" value="NZ_JACSQN010000025.1"/>
</dbReference>
<evidence type="ECO:0000313" key="2">
    <source>
        <dbReference type="EMBL" id="MBD7986239.1"/>
    </source>
</evidence>
<proteinExistence type="predicted"/>
<name>A0ABR8UEV9_9BACL</name>
<reference evidence="2 3" key="1">
    <citation type="submission" date="2020-08" db="EMBL/GenBank/DDBJ databases">
        <title>A Genomic Blueprint of the Chicken Gut Microbiome.</title>
        <authorList>
            <person name="Gilroy R."/>
            <person name="Ravi A."/>
            <person name="Getino M."/>
            <person name="Pursley I."/>
            <person name="Horton D.L."/>
            <person name="Alikhan N.-F."/>
            <person name="Baker D."/>
            <person name="Gharbi K."/>
            <person name="Hall N."/>
            <person name="Watson M."/>
            <person name="Adriaenssens E.M."/>
            <person name="Foster-Nyarko E."/>
            <person name="Jarju S."/>
            <person name="Secka A."/>
            <person name="Antonio M."/>
            <person name="Oren A."/>
            <person name="Chaudhuri R."/>
            <person name="La Ragione R.M."/>
            <person name="Hildebrand F."/>
            <person name="Pallen M.J."/>
        </authorList>
    </citation>
    <scope>NUCLEOTIDE SEQUENCE [LARGE SCALE GENOMIC DNA]</scope>
    <source>
        <strain evidence="2 3">Sa2YVA2</strain>
    </source>
</reference>
<accession>A0ABR8UEV9</accession>
<evidence type="ECO:0000256" key="1">
    <source>
        <dbReference type="SAM" id="MobiDB-lite"/>
    </source>
</evidence>